<evidence type="ECO:0000256" key="1">
    <source>
        <dbReference type="ARBA" id="ARBA00023002"/>
    </source>
</evidence>
<dbReference type="Pfam" id="PF13510">
    <property type="entry name" value="Fer2_4"/>
    <property type="match status" value="1"/>
</dbReference>
<sequence length="102" mass="11380">MRIQNHPILSFNRGKQIKFYYNGKELIGYEGETIGAALYANGVFKFSESKKLHRPRGIFCAIGHCSSCLMTVDGVPNVRTCITPLKDGMKVESQNIGVEINE</sequence>
<keyword evidence="1" id="KW-0560">Oxidoreductase</keyword>
<name>A0A2K1NX56_9BACT</name>
<dbReference type="AlphaFoldDB" id="A0A2K1NX56"/>
<reference evidence="2 3" key="1">
    <citation type="submission" date="2013-12" db="EMBL/GenBank/DDBJ databases">
        <title>Comparative genomics of Petrotoga isolates.</title>
        <authorList>
            <person name="Nesbo C.L."/>
            <person name="Charchuk R."/>
            <person name="Chow K."/>
        </authorList>
    </citation>
    <scope>NUCLEOTIDE SEQUENCE [LARGE SCALE GENOMIC DNA]</scope>
    <source>
        <strain evidence="2 3">DSM 13574</strain>
    </source>
</reference>
<dbReference type="InterPro" id="IPR042204">
    <property type="entry name" value="2Fe-2S-bd_N"/>
</dbReference>
<dbReference type="CDD" id="cd00207">
    <property type="entry name" value="fer2"/>
    <property type="match status" value="1"/>
</dbReference>
<dbReference type="PROSITE" id="PS00197">
    <property type="entry name" value="2FE2S_FER_1"/>
    <property type="match status" value="1"/>
</dbReference>
<proteinExistence type="predicted"/>
<dbReference type="InterPro" id="IPR001041">
    <property type="entry name" value="2Fe-2S_ferredoxin-type"/>
</dbReference>
<accession>A0A2K1NX56</accession>
<evidence type="ECO:0000313" key="2">
    <source>
        <dbReference type="EMBL" id="PNR95115.1"/>
    </source>
</evidence>
<protein>
    <submittedName>
        <fullName evidence="2">Sarcosine oxidase subunit alpha</fullName>
    </submittedName>
</protein>
<dbReference type="SUPFAM" id="SSF54292">
    <property type="entry name" value="2Fe-2S ferredoxin-like"/>
    <property type="match status" value="1"/>
</dbReference>
<organism evidence="2 3">
    <name type="scientific">Petrotoga olearia DSM 13574</name>
    <dbReference type="NCBI Taxonomy" id="1122955"/>
    <lineage>
        <taxon>Bacteria</taxon>
        <taxon>Thermotogati</taxon>
        <taxon>Thermotogota</taxon>
        <taxon>Thermotogae</taxon>
        <taxon>Petrotogales</taxon>
        <taxon>Petrotogaceae</taxon>
        <taxon>Petrotoga</taxon>
    </lineage>
</organism>
<dbReference type="InterPro" id="IPR006058">
    <property type="entry name" value="2Fe2S_fd_BS"/>
</dbReference>
<dbReference type="OrthoDB" id="573392at2"/>
<dbReference type="Gene3D" id="3.10.20.440">
    <property type="entry name" value="2Fe-2S iron-sulphur cluster binding domain, sarcosine oxidase, alpha subunit, N-terminal domain"/>
    <property type="match status" value="1"/>
</dbReference>
<dbReference type="GO" id="GO:0016491">
    <property type="term" value="F:oxidoreductase activity"/>
    <property type="evidence" value="ECO:0007669"/>
    <property type="project" value="UniProtKB-KW"/>
</dbReference>
<gene>
    <name evidence="2" type="ORF">X929_09800</name>
</gene>
<evidence type="ECO:0000313" key="3">
    <source>
        <dbReference type="Proteomes" id="UP000236434"/>
    </source>
</evidence>
<comment type="caution">
    <text evidence="2">The sequence shown here is derived from an EMBL/GenBank/DDBJ whole genome shotgun (WGS) entry which is preliminary data.</text>
</comment>
<dbReference type="RefSeq" id="WP_103067770.1">
    <property type="nucleotide sequence ID" value="NZ_AZRL01000022.1"/>
</dbReference>
<dbReference type="GO" id="GO:0051537">
    <property type="term" value="F:2 iron, 2 sulfur cluster binding"/>
    <property type="evidence" value="ECO:0007669"/>
    <property type="project" value="InterPro"/>
</dbReference>
<dbReference type="Proteomes" id="UP000236434">
    <property type="component" value="Unassembled WGS sequence"/>
</dbReference>
<dbReference type="EMBL" id="AZRL01000022">
    <property type="protein sequence ID" value="PNR95115.1"/>
    <property type="molecule type" value="Genomic_DNA"/>
</dbReference>
<dbReference type="InterPro" id="IPR036010">
    <property type="entry name" value="2Fe-2S_ferredoxin-like_sf"/>
</dbReference>